<organism evidence="1 2">
    <name type="scientific">Actinocorallia aurantiaca</name>
    <dbReference type="NCBI Taxonomy" id="46204"/>
    <lineage>
        <taxon>Bacteria</taxon>
        <taxon>Bacillati</taxon>
        <taxon>Actinomycetota</taxon>
        <taxon>Actinomycetes</taxon>
        <taxon>Streptosporangiales</taxon>
        <taxon>Thermomonosporaceae</taxon>
        <taxon>Actinocorallia</taxon>
    </lineage>
</organism>
<reference evidence="2" key="1">
    <citation type="journal article" date="2019" name="Int. J. Syst. Evol. Microbiol.">
        <title>The Global Catalogue of Microorganisms (GCM) 10K type strain sequencing project: providing services to taxonomists for standard genome sequencing and annotation.</title>
        <authorList>
            <consortium name="The Broad Institute Genomics Platform"/>
            <consortium name="The Broad Institute Genome Sequencing Center for Infectious Disease"/>
            <person name="Wu L."/>
            <person name="Ma J."/>
        </authorList>
    </citation>
    <scope>NUCLEOTIDE SEQUENCE [LARGE SCALE GENOMIC DNA]</scope>
    <source>
        <strain evidence="2">JCM 8201</strain>
    </source>
</reference>
<dbReference type="EMBL" id="BAAATZ010000034">
    <property type="protein sequence ID" value="GAA2737482.1"/>
    <property type="molecule type" value="Genomic_DNA"/>
</dbReference>
<gene>
    <name evidence="1" type="ORF">GCM10010439_67780</name>
</gene>
<protein>
    <submittedName>
        <fullName evidence="1">Uncharacterized protein</fullName>
    </submittedName>
</protein>
<evidence type="ECO:0000313" key="2">
    <source>
        <dbReference type="Proteomes" id="UP001501842"/>
    </source>
</evidence>
<name>A0ABP6H7W9_9ACTN</name>
<keyword evidence="2" id="KW-1185">Reference proteome</keyword>
<comment type="caution">
    <text evidence="1">The sequence shown here is derived from an EMBL/GenBank/DDBJ whole genome shotgun (WGS) entry which is preliminary data.</text>
</comment>
<dbReference type="Proteomes" id="UP001501842">
    <property type="component" value="Unassembled WGS sequence"/>
</dbReference>
<evidence type="ECO:0000313" key="1">
    <source>
        <dbReference type="EMBL" id="GAA2737482.1"/>
    </source>
</evidence>
<sequence>MHLGIPDGSVSAVIGSSLSTLENLPRELDHMFESHRTCRTATRPLPRLCPGGTGYGDDTAKVGAEDLIVLTMTKR</sequence>
<accession>A0ABP6H7W9</accession>
<proteinExistence type="predicted"/>